<dbReference type="EMBL" id="VUMB01000024">
    <property type="protein sequence ID" value="MSS41020.1"/>
    <property type="molecule type" value="Genomic_DNA"/>
</dbReference>
<dbReference type="PANTHER" id="PTHR18901">
    <property type="entry name" value="2-DEOXYGLUCOSE-6-PHOSPHATE PHOSPHATASE 2"/>
    <property type="match status" value="1"/>
</dbReference>
<sequence length="217" mass="24157">MVRGVIFDMDGLMFDTERLATVLWNQVGDELKIDMTEEFLDSFRGQNPAAIRNAFLQRFGQEFDFDGCMGRKDELQHCYIEEKGVPLKEGLPELLEYLKGQDIRMAVATSTQQSLAEKMLKIAGVYEYFDAVAYGNKVKRSKPFPDIFQKAADDLGVPIGECLVLEDSVSGVKAGKAAGGYIIHIPDVVVVPEEVKDGITAELGSLRDVIDWIERGN</sequence>
<dbReference type="RefSeq" id="WP_154323120.1">
    <property type="nucleotide sequence ID" value="NZ_CP045695.1"/>
</dbReference>
<dbReference type="SFLD" id="SFLDS00003">
    <property type="entry name" value="Haloacid_Dehalogenase"/>
    <property type="match status" value="1"/>
</dbReference>
<dbReference type="Proteomes" id="UP000462363">
    <property type="component" value="Unassembled WGS sequence"/>
</dbReference>
<protein>
    <submittedName>
        <fullName evidence="1">HAD family phosphatase</fullName>
    </submittedName>
</protein>
<dbReference type="InterPro" id="IPR006439">
    <property type="entry name" value="HAD-SF_hydro_IA"/>
</dbReference>
<dbReference type="NCBIfam" id="TIGR01509">
    <property type="entry name" value="HAD-SF-IA-v3"/>
    <property type="match status" value="1"/>
</dbReference>
<dbReference type="Gene3D" id="1.10.150.240">
    <property type="entry name" value="Putative phosphatase, domain 2"/>
    <property type="match status" value="1"/>
</dbReference>
<name>A0A844F987_CLOSV</name>
<dbReference type="InterPro" id="IPR023214">
    <property type="entry name" value="HAD_sf"/>
</dbReference>
<dbReference type="NCBIfam" id="TIGR01549">
    <property type="entry name" value="HAD-SF-IA-v1"/>
    <property type="match status" value="1"/>
</dbReference>
<reference evidence="1 2" key="1">
    <citation type="submission" date="2019-08" db="EMBL/GenBank/DDBJ databases">
        <title>In-depth cultivation of the pig gut microbiome towards novel bacterial diversity and tailored functional studies.</title>
        <authorList>
            <person name="Wylensek D."/>
            <person name="Hitch T.C.A."/>
            <person name="Clavel T."/>
        </authorList>
    </citation>
    <scope>NUCLEOTIDE SEQUENCE [LARGE SCALE GENOMIC DNA]</scope>
    <source>
        <strain evidence="1 2">BL-389-WT-3D</strain>
    </source>
</reference>
<dbReference type="PANTHER" id="PTHR18901:SF38">
    <property type="entry name" value="PSEUDOURIDINE-5'-PHOSPHATASE"/>
    <property type="match status" value="1"/>
</dbReference>
<dbReference type="Pfam" id="PF13419">
    <property type="entry name" value="HAD_2"/>
    <property type="match status" value="1"/>
</dbReference>
<dbReference type="InterPro" id="IPR041492">
    <property type="entry name" value="HAD_2"/>
</dbReference>
<dbReference type="PRINTS" id="PR00413">
    <property type="entry name" value="HADHALOGNASE"/>
</dbReference>
<accession>A0A844F987</accession>
<dbReference type="AlphaFoldDB" id="A0A844F987"/>
<dbReference type="SFLD" id="SFLDG01135">
    <property type="entry name" value="C1.5.6:_HAD__Beta-PGM__Phospha"/>
    <property type="match status" value="1"/>
</dbReference>
<comment type="caution">
    <text evidence="1">The sequence shown here is derived from an EMBL/GenBank/DDBJ whole genome shotgun (WGS) entry which is preliminary data.</text>
</comment>
<dbReference type="InterPro" id="IPR036412">
    <property type="entry name" value="HAD-like_sf"/>
</dbReference>
<evidence type="ECO:0000313" key="1">
    <source>
        <dbReference type="EMBL" id="MSS41020.1"/>
    </source>
</evidence>
<dbReference type="Gene3D" id="3.40.50.1000">
    <property type="entry name" value="HAD superfamily/HAD-like"/>
    <property type="match status" value="1"/>
</dbReference>
<dbReference type="SUPFAM" id="SSF56784">
    <property type="entry name" value="HAD-like"/>
    <property type="match status" value="1"/>
</dbReference>
<organism evidence="1 2">
    <name type="scientific">Clostridium scindens (strain JCM 10418 / VPI 12708)</name>
    <dbReference type="NCBI Taxonomy" id="29347"/>
    <lineage>
        <taxon>Bacteria</taxon>
        <taxon>Bacillati</taxon>
        <taxon>Bacillota</taxon>
        <taxon>Clostridia</taxon>
        <taxon>Lachnospirales</taxon>
        <taxon>Lachnospiraceae</taxon>
    </lineage>
</organism>
<dbReference type="InterPro" id="IPR023198">
    <property type="entry name" value="PGP-like_dom2"/>
</dbReference>
<evidence type="ECO:0000313" key="2">
    <source>
        <dbReference type="Proteomes" id="UP000462363"/>
    </source>
</evidence>
<gene>
    <name evidence="1" type="ORF">FYJ37_11835</name>
</gene>
<dbReference type="SFLD" id="SFLDG01129">
    <property type="entry name" value="C1.5:_HAD__Beta-PGM__Phosphata"/>
    <property type="match status" value="1"/>
</dbReference>
<proteinExistence type="predicted"/>